<dbReference type="Pfam" id="PF09643">
    <property type="entry name" value="YopX"/>
    <property type="match status" value="1"/>
</dbReference>
<dbReference type="Gene3D" id="2.30.30.290">
    <property type="entry name" value="YopX-like domains"/>
    <property type="match status" value="1"/>
</dbReference>
<dbReference type="KEGG" id="rsi:Runsl_4986"/>
<dbReference type="Proteomes" id="UP000000493">
    <property type="component" value="Chromosome"/>
</dbReference>
<evidence type="ECO:0000259" key="1">
    <source>
        <dbReference type="Pfam" id="PF09643"/>
    </source>
</evidence>
<dbReference type="InterPro" id="IPR023385">
    <property type="entry name" value="YopX-like_C"/>
</dbReference>
<dbReference type="InterPro" id="IPR019096">
    <property type="entry name" value="YopX_protein"/>
</dbReference>
<accession>A0A7U3ZQ35</accession>
<dbReference type="SUPFAM" id="SSF159006">
    <property type="entry name" value="YopX-like"/>
    <property type="match status" value="1"/>
</dbReference>
<dbReference type="EMBL" id="CP002859">
    <property type="protein sequence ID" value="AEI51295.1"/>
    <property type="molecule type" value="Genomic_DNA"/>
</dbReference>
<dbReference type="AlphaFoldDB" id="A0A7U3ZQ35"/>
<name>A0A7U3ZQ35_RUNSL</name>
<evidence type="ECO:0000313" key="3">
    <source>
        <dbReference type="Proteomes" id="UP000000493"/>
    </source>
</evidence>
<proteinExistence type="predicted"/>
<dbReference type="RefSeq" id="WP_013930578.1">
    <property type="nucleotide sequence ID" value="NC_015703.1"/>
</dbReference>
<organism evidence="2 3">
    <name type="scientific">Runella slithyformis (strain ATCC 29530 / DSM 19594 / LMG 11500 / NCIMB 11436 / LSU 4)</name>
    <dbReference type="NCBI Taxonomy" id="761193"/>
    <lineage>
        <taxon>Bacteria</taxon>
        <taxon>Pseudomonadati</taxon>
        <taxon>Bacteroidota</taxon>
        <taxon>Cytophagia</taxon>
        <taxon>Cytophagales</taxon>
        <taxon>Spirosomataceae</taxon>
        <taxon>Runella</taxon>
    </lineage>
</organism>
<reference evidence="2 3" key="2">
    <citation type="journal article" date="2012" name="Stand. Genomic Sci.">
        <title>Complete genome sequence of the aquatic bacterium Runella slithyformis type strain (LSU 4(T)).</title>
        <authorList>
            <person name="Copeland A."/>
            <person name="Zhang X."/>
            <person name="Misra M."/>
            <person name="Lapidus A."/>
            <person name="Nolan M."/>
            <person name="Lucas S."/>
            <person name="Deshpande S."/>
            <person name="Cheng J.F."/>
            <person name="Tapia R."/>
            <person name="Goodwin L.A."/>
            <person name="Pitluck S."/>
            <person name="Liolios K."/>
            <person name="Pagani I."/>
            <person name="Ivanova N."/>
            <person name="Mikhailova N."/>
            <person name="Pati A."/>
            <person name="Chen A."/>
            <person name="Palaniappan K."/>
            <person name="Land M."/>
            <person name="Hauser L."/>
            <person name="Pan C."/>
            <person name="Jeffries C.D."/>
            <person name="Detter J.C."/>
            <person name="Brambilla E.M."/>
            <person name="Rohde M."/>
            <person name="Djao O.D."/>
            <person name="Goker M."/>
            <person name="Sikorski J."/>
            <person name="Tindall B.J."/>
            <person name="Woyke T."/>
            <person name="Bristow J."/>
            <person name="Eisen J.A."/>
            <person name="Markowitz V."/>
            <person name="Hugenholtz P."/>
            <person name="Kyrpides N.C."/>
            <person name="Klenk H.P."/>
            <person name="Mavromatis K."/>
        </authorList>
    </citation>
    <scope>NUCLEOTIDE SEQUENCE [LARGE SCALE GENOMIC DNA]</scope>
    <source>
        <strain evidence="3">ATCC 29530 / DSM 19594 / LMG 11500 / NCIMB 11436 / LSU 4</strain>
    </source>
</reference>
<sequence length="159" mass="18707">MERLLNTGNTFRVWDGKKIHYSSVKPSLEGLPVQLLLNDESSFVLPDSPEFRNNQPVKRFTELKFIGISDRNGEDLYESDIVYYLGEKFVLLWNEPARTYHMYAVNENKLKSEGPVRCSFEEDLVRIGNLFENPDMLTPFRVRFLYTYNRKDKTEQQVA</sequence>
<protein>
    <submittedName>
        <fullName evidence="2">YopX protein</fullName>
    </submittedName>
</protein>
<gene>
    <name evidence="2" type="ordered locus">Runsl_4986</name>
</gene>
<evidence type="ECO:0000313" key="2">
    <source>
        <dbReference type="EMBL" id="AEI51295.1"/>
    </source>
</evidence>
<reference evidence="3" key="1">
    <citation type="submission" date="2011-06" db="EMBL/GenBank/DDBJ databases">
        <title>The complete genome of chromosome of Runella slithyformis DSM 19594.</title>
        <authorList>
            <consortium name="US DOE Joint Genome Institute (JGI-PGF)"/>
            <person name="Lucas S."/>
            <person name="Han J."/>
            <person name="Lapidus A."/>
            <person name="Bruce D."/>
            <person name="Goodwin L."/>
            <person name="Pitluck S."/>
            <person name="Peters L."/>
            <person name="Kyrpides N."/>
            <person name="Mavromatis K."/>
            <person name="Ivanova N."/>
            <person name="Ovchinnikova G."/>
            <person name="Zhang X."/>
            <person name="Misra M."/>
            <person name="Detter J.C."/>
            <person name="Tapia R."/>
            <person name="Han C."/>
            <person name="Land M."/>
            <person name="Hauser L."/>
            <person name="Markowitz V."/>
            <person name="Cheng J.-F."/>
            <person name="Hugenholtz P."/>
            <person name="Woyke T."/>
            <person name="Wu D."/>
            <person name="Tindall B."/>
            <person name="Faehrich R."/>
            <person name="Brambilla E."/>
            <person name="Klenk H.-P."/>
            <person name="Eisen J.A."/>
        </authorList>
    </citation>
    <scope>NUCLEOTIDE SEQUENCE [LARGE SCALE GENOMIC DNA]</scope>
    <source>
        <strain evidence="3">ATCC 29530 / DSM 19594 / LMG 11500 / NCIMB 11436 / LSU 4</strain>
    </source>
</reference>
<keyword evidence="3" id="KW-1185">Reference proteome</keyword>
<feature type="domain" description="YopX protein" evidence="1">
    <location>
        <begin position="11"/>
        <end position="137"/>
    </location>
</feature>